<dbReference type="InterPro" id="IPR012677">
    <property type="entry name" value="Nucleotide-bd_a/b_plait_sf"/>
</dbReference>
<dbReference type="PANTHER" id="PTHR23003:SF62">
    <property type="entry name" value="SERINE_ARGININE (SR)-TYPE SHUTTLING MRNA BINDING PROTEIN NPL3"/>
    <property type="match status" value="1"/>
</dbReference>
<dbReference type="EMBL" id="HG793128">
    <property type="protein sequence ID" value="CDK27746.1"/>
    <property type="molecule type" value="Genomic_DNA"/>
</dbReference>
<dbReference type="GeneID" id="34521127"/>
<dbReference type="Pfam" id="PF00076">
    <property type="entry name" value="RRM_1"/>
    <property type="match status" value="1"/>
</dbReference>
<dbReference type="GO" id="GO:0005634">
    <property type="term" value="C:nucleus"/>
    <property type="evidence" value="ECO:0007669"/>
    <property type="project" value="UniProtKB-SubCell"/>
</dbReference>
<dbReference type="AlphaFoldDB" id="W6MMH0"/>
<dbReference type="SMART" id="SM00360">
    <property type="entry name" value="RRM"/>
    <property type="match status" value="2"/>
</dbReference>
<keyword evidence="5" id="KW-0539">Nucleus</keyword>
<dbReference type="InterPro" id="IPR000504">
    <property type="entry name" value="RRM_dom"/>
</dbReference>
<evidence type="ECO:0000256" key="7">
    <source>
        <dbReference type="SAM" id="MobiDB-lite"/>
    </source>
</evidence>
<dbReference type="GO" id="GO:0032968">
    <property type="term" value="P:positive regulation of transcription elongation by RNA polymerase II"/>
    <property type="evidence" value="ECO:0007669"/>
    <property type="project" value="EnsemblFungi"/>
</dbReference>
<protein>
    <recommendedName>
        <fullName evidence="8">RRM domain-containing protein</fullName>
    </recommendedName>
</protein>
<dbReference type="GO" id="GO:0042802">
    <property type="term" value="F:identical protein binding"/>
    <property type="evidence" value="ECO:0007669"/>
    <property type="project" value="EnsemblFungi"/>
</dbReference>
<reference evidence="9" key="1">
    <citation type="submission" date="2013-12" db="EMBL/GenBank/DDBJ databases">
        <authorList>
            <person name="Genoscope - CEA"/>
        </authorList>
    </citation>
    <scope>NUCLEOTIDE SEQUENCE</scope>
    <source>
        <strain evidence="9">CBS 1993</strain>
    </source>
</reference>
<feature type="region of interest" description="Disordered" evidence="7">
    <location>
        <begin position="152"/>
        <end position="272"/>
    </location>
</feature>
<keyword evidence="10" id="KW-1185">Reference proteome</keyword>
<dbReference type="GO" id="GO:0031370">
    <property type="term" value="F:eukaryotic initiation factor 4G binding"/>
    <property type="evidence" value="ECO:0007669"/>
    <property type="project" value="EnsemblFungi"/>
</dbReference>
<dbReference type="GO" id="GO:2000805">
    <property type="term" value="P:negative regulation of termination of RNA polymerase II transcription, poly(A)-coupled"/>
    <property type="evidence" value="ECO:0007669"/>
    <property type="project" value="EnsemblFungi"/>
</dbReference>
<dbReference type="HOGENOM" id="CLU_054994_0_0_1"/>
<keyword evidence="3" id="KW-0677">Repeat</keyword>
<dbReference type="InterPro" id="IPR050374">
    <property type="entry name" value="RRT5_SRSF_SR"/>
</dbReference>
<dbReference type="GO" id="GO:0000993">
    <property type="term" value="F:RNA polymerase II complex binding"/>
    <property type="evidence" value="ECO:0007669"/>
    <property type="project" value="EnsemblFungi"/>
</dbReference>
<name>W6MMH0_9ASCO</name>
<dbReference type="GO" id="GO:0061752">
    <property type="term" value="F:telomeric repeat-containing RNA binding"/>
    <property type="evidence" value="ECO:0007669"/>
    <property type="project" value="EnsemblFungi"/>
</dbReference>
<dbReference type="Gene3D" id="3.30.70.330">
    <property type="match status" value="2"/>
</dbReference>
<organism evidence="9 10">
    <name type="scientific">Kuraishia capsulata CBS 1993</name>
    <dbReference type="NCBI Taxonomy" id="1382522"/>
    <lineage>
        <taxon>Eukaryota</taxon>
        <taxon>Fungi</taxon>
        <taxon>Dikarya</taxon>
        <taxon>Ascomycota</taxon>
        <taxon>Saccharomycotina</taxon>
        <taxon>Pichiomycetes</taxon>
        <taxon>Pichiales</taxon>
        <taxon>Pichiaceae</taxon>
        <taxon>Kuraishia</taxon>
    </lineage>
</organism>
<evidence type="ECO:0000256" key="6">
    <source>
        <dbReference type="PROSITE-ProRule" id="PRU00176"/>
    </source>
</evidence>
<evidence type="ECO:0000259" key="8">
    <source>
        <dbReference type="PROSITE" id="PS50102"/>
    </source>
</evidence>
<dbReference type="GO" id="GO:0000398">
    <property type="term" value="P:mRNA splicing, via spliceosome"/>
    <property type="evidence" value="ECO:0007669"/>
    <property type="project" value="EnsemblFungi"/>
</dbReference>
<accession>W6MMH0</accession>
<keyword evidence="4 6" id="KW-0694">RNA-binding</keyword>
<keyword evidence="2" id="KW-0507">mRNA processing</keyword>
<dbReference type="STRING" id="1382522.W6MMH0"/>
<dbReference type="GO" id="GO:0008143">
    <property type="term" value="F:poly(A) binding"/>
    <property type="evidence" value="ECO:0007669"/>
    <property type="project" value="EnsemblFungi"/>
</dbReference>
<dbReference type="OrthoDB" id="1099063at2759"/>
<dbReference type="InterPro" id="IPR035979">
    <property type="entry name" value="RBD_domain_sf"/>
</dbReference>
<evidence type="ECO:0000256" key="5">
    <source>
        <dbReference type="ARBA" id="ARBA00023242"/>
    </source>
</evidence>
<dbReference type="GO" id="GO:0006415">
    <property type="term" value="P:translational termination"/>
    <property type="evidence" value="ECO:0007669"/>
    <property type="project" value="EnsemblFungi"/>
</dbReference>
<feature type="domain" description="RRM" evidence="8">
    <location>
        <begin position="7"/>
        <end position="77"/>
    </location>
</feature>
<dbReference type="PROSITE" id="PS50102">
    <property type="entry name" value="RRM"/>
    <property type="match status" value="1"/>
</dbReference>
<comment type="subcellular location">
    <subcellularLocation>
        <location evidence="1">Nucleus</location>
    </subcellularLocation>
</comment>
<dbReference type="GO" id="GO:0003691">
    <property type="term" value="F:double-stranded telomeric DNA binding"/>
    <property type="evidence" value="ECO:0007669"/>
    <property type="project" value="EnsemblFungi"/>
</dbReference>
<reference evidence="9" key="2">
    <citation type="submission" date="2014-02" db="EMBL/GenBank/DDBJ databases">
        <title>Complete DNA sequence of /Kuraishia capsulata/ illustrates novel genomic features among budding yeasts (/Saccharomycotina/).</title>
        <authorList>
            <person name="Morales L."/>
            <person name="Noel B."/>
            <person name="Porcel B."/>
            <person name="Marcet-Houben M."/>
            <person name="Hullo M-F."/>
            <person name="Sacerdot C."/>
            <person name="Tekaia F."/>
            <person name="Leh-Louis V."/>
            <person name="Despons L."/>
            <person name="Khanna V."/>
            <person name="Aury J-M."/>
            <person name="Barbe V."/>
            <person name="Couloux A."/>
            <person name="Labadie K."/>
            <person name="Pelletier E."/>
            <person name="Souciet J-L."/>
            <person name="Boekhout T."/>
            <person name="Gabaldon T."/>
            <person name="Wincker P."/>
            <person name="Dujon B."/>
        </authorList>
    </citation>
    <scope>NUCLEOTIDE SEQUENCE</scope>
    <source>
        <strain evidence="9">CBS 1993</strain>
    </source>
</reference>
<sequence>MSELSQVQLFVRPIPFDVEQSEIEELFGVSGPVKEVRLMNGYAFVEFENNDDARAAVDSLANTDFKGEALQIEFAKQKPAYAKKGEFRVKVTGLPGRVAWQEFKDFVRDEARLSPTFVKIPYEEEGVANLEFGSREDLEGAIESISKLEYQGSQLTAEEDTSPFIAPPPRRQGGGRGGFRDDFRGGRGGFRDGGFRGGRGGGFRGGRGGFRDDFRGGRGGRGGDFRGGRGGRDSYRDSAPREYRSRDDYQPREDYGGDSGRDYGRERSPPRY</sequence>
<evidence type="ECO:0000256" key="4">
    <source>
        <dbReference type="ARBA" id="ARBA00022884"/>
    </source>
</evidence>
<evidence type="ECO:0000313" key="9">
    <source>
        <dbReference type="EMBL" id="CDK27746.1"/>
    </source>
</evidence>
<feature type="compositionally biased region" description="Basic and acidic residues" evidence="7">
    <location>
        <begin position="178"/>
        <end position="194"/>
    </location>
</feature>
<dbReference type="Proteomes" id="UP000019384">
    <property type="component" value="Unassembled WGS sequence"/>
</dbReference>
<dbReference type="GO" id="GO:0003729">
    <property type="term" value="F:mRNA binding"/>
    <property type="evidence" value="ECO:0007669"/>
    <property type="project" value="EnsemblFungi"/>
</dbReference>
<dbReference type="RefSeq" id="XP_022459739.1">
    <property type="nucleotide sequence ID" value="XM_022602169.1"/>
</dbReference>
<evidence type="ECO:0000256" key="1">
    <source>
        <dbReference type="ARBA" id="ARBA00004123"/>
    </source>
</evidence>
<evidence type="ECO:0000256" key="3">
    <source>
        <dbReference type="ARBA" id="ARBA00022737"/>
    </source>
</evidence>
<proteinExistence type="predicted"/>
<dbReference type="PANTHER" id="PTHR23003">
    <property type="entry name" value="RNA RECOGNITION MOTIF RRM DOMAIN CONTAINING PROTEIN"/>
    <property type="match status" value="1"/>
</dbReference>
<evidence type="ECO:0000313" key="10">
    <source>
        <dbReference type="Proteomes" id="UP000019384"/>
    </source>
</evidence>
<evidence type="ECO:0000256" key="2">
    <source>
        <dbReference type="ARBA" id="ARBA00022664"/>
    </source>
</evidence>
<dbReference type="GO" id="GO:0005737">
    <property type="term" value="C:cytoplasm"/>
    <property type="evidence" value="ECO:0007669"/>
    <property type="project" value="EnsemblFungi"/>
</dbReference>
<feature type="compositionally biased region" description="Gly residues" evidence="7">
    <location>
        <begin position="195"/>
        <end position="208"/>
    </location>
</feature>
<feature type="compositionally biased region" description="Basic and acidic residues" evidence="7">
    <location>
        <begin position="209"/>
        <end position="272"/>
    </location>
</feature>
<dbReference type="GO" id="GO:0017148">
    <property type="term" value="P:negative regulation of translation"/>
    <property type="evidence" value="ECO:0007669"/>
    <property type="project" value="EnsemblFungi"/>
</dbReference>
<gene>
    <name evidence="9" type="ORF">KUCA_T00003725001</name>
</gene>
<dbReference type="SUPFAM" id="SSF54928">
    <property type="entry name" value="RNA-binding domain, RBD"/>
    <property type="match status" value="1"/>
</dbReference>